<dbReference type="RefSeq" id="WP_148897032.1">
    <property type="nucleotide sequence ID" value="NZ_VNIB01000017.1"/>
</dbReference>
<feature type="domain" description="Thiamine pyrophosphate enzyme TPP-binding" evidence="2">
    <location>
        <begin position="71"/>
        <end position="203"/>
    </location>
</feature>
<dbReference type="InterPro" id="IPR029061">
    <property type="entry name" value="THDP-binding"/>
</dbReference>
<sequence>MSDTPKTTVLSLTEEEFVHPGNRACSGCSMGLLYRIGAKALGRDCIFVVPPSCMTVMQGLYPVSASQFPIFNCTFASTAAVATGVRAAMKRLGRTTQVVAWAGDGGTSDIGIQALSGALERGEDIIYICYDNEAYMNTGVQRSGTTPCSSLTTTTPFTGKAQAAKDVPAIVAAHNPTFVATCSASYPLDFHDKLLRAKQMRGLKYFHIQTPCPPGWGCEERLTIKIGRMAVESGLFVLYEIENGVKRLSEPSARLLKKGRRPVRDYLKLQVRFRHMSDEQIAALQAQVDARWDDYREAFADD</sequence>
<comment type="caution">
    <text evidence="3">The sequence shown here is derived from an EMBL/GenBank/DDBJ whole genome shotgun (WGS) entry which is preliminary data.</text>
</comment>
<dbReference type="PANTHER" id="PTHR42897">
    <property type="entry name" value="PYRUVATE SYNTHASE SUBUNIT PORB"/>
    <property type="match status" value="1"/>
</dbReference>
<organism evidence="3 4">
    <name type="scientific">Geothermobacter ehrlichii</name>
    <dbReference type="NCBI Taxonomy" id="213224"/>
    <lineage>
        <taxon>Bacteria</taxon>
        <taxon>Pseudomonadati</taxon>
        <taxon>Thermodesulfobacteriota</taxon>
        <taxon>Desulfuromonadia</taxon>
        <taxon>Desulfuromonadales</taxon>
        <taxon>Geothermobacteraceae</taxon>
        <taxon>Geothermobacter</taxon>
    </lineage>
</organism>
<evidence type="ECO:0000256" key="1">
    <source>
        <dbReference type="ARBA" id="ARBA00023002"/>
    </source>
</evidence>
<dbReference type="Gene3D" id="3.40.50.970">
    <property type="match status" value="2"/>
</dbReference>
<dbReference type="InterPro" id="IPR011766">
    <property type="entry name" value="TPP_enzyme_TPP-bd"/>
</dbReference>
<dbReference type="CDD" id="cd03376">
    <property type="entry name" value="TPP_PFOR_porB_like"/>
    <property type="match status" value="1"/>
</dbReference>
<dbReference type="GO" id="GO:0030976">
    <property type="term" value="F:thiamine pyrophosphate binding"/>
    <property type="evidence" value="ECO:0007669"/>
    <property type="project" value="InterPro"/>
</dbReference>
<gene>
    <name evidence="3" type="ORF">EDC39_11731</name>
</gene>
<dbReference type="GO" id="GO:0016491">
    <property type="term" value="F:oxidoreductase activity"/>
    <property type="evidence" value="ECO:0007669"/>
    <property type="project" value="UniProtKB-KW"/>
</dbReference>
<protein>
    <submittedName>
        <fullName evidence="3">Pyruvate ferredoxin oxidoreductase beta subunit</fullName>
    </submittedName>
</protein>
<dbReference type="Proteomes" id="UP000324159">
    <property type="component" value="Unassembled WGS sequence"/>
</dbReference>
<evidence type="ECO:0000313" key="3">
    <source>
        <dbReference type="EMBL" id="TYO95774.1"/>
    </source>
</evidence>
<dbReference type="PANTHER" id="PTHR42897:SF1">
    <property type="entry name" value="2-OXOACID OXIDOREDUCTASE (FERREDOXIN)"/>
    <property type="match status" value="1"/>
</dbReference>
<accession>A0A5D3WGR0</accession>
<evidence type="ECO:0000313" key="4">
    <source>
        <dbReference type="Proteomes" id="UP000324159"/>
    </source>
</evidence>
<reference evidence="3 4" key="1">
    <citation type="submission" date="2019-07" db="EMBL/GenBank/DDBJ databases">
        <title>Genomic Encyclopedia of Type Strains, Phase IV (KMG-IV): sequencing the most valuable type-strain genomes for metagenomic binning, comparative biology and taxonomic classification.</title>
        <authorList>
            <person name="Goeker M."/>
        </authorList>
    </citation>
    <scope>NUCLEOTIDE SEQUENCE [LARGE SCALE GENOMIC DNA]</scope>
    <source>
        <strain evidence="3 4">SS015</strain>
    </source>
</reference>
<dbReference type="GO" id="GO:0044281">
    <property type="term" value="P:small molecule metabolic process"/>
    <property type="evidence" value="ECO:0007669"/>
    <property type="project" value="UniProtKB-ARBA"/>
</dbReference>
<keyword evidence="3" id="KW-0670">Pyruvate</keyword>
<proteinExistence type="predicted"/>
<dbReference type="EMBL" id="VNIB01000017">
    <property type="protein sequence ID" value="TYO95774.1"/>
    <property type="molecule type" value="Genomic_DNA"/>
</dbReference>
<evidence type="ECO:0000259" key="2">
    <source>
        <dbReference type="Pfam" id="PF02775"/>
    </source>
</evidence>
<dbReference type="AlphaFoldDB" id="A0A5D3WGR0"/>
<name>A0A5D3WGR0_9BACT</name>
<keyword evidence="4" id="KW-1185">Reference proteome</keyword>
<dbReference type="Pfam" id="PF02775">
    <property type="entry name" value="TPP_enzyme_C"/>
    <property type="match status" value="1"/>
</dbReference>
<dbReference type="SUPFAM" id="SSF52518">
    <property type="entry name" value="Thiamin diphosphate-binding fold (THDP-binding)"/>
    <property type="match status" value="1"/>
</dbReference>
<dbReference type="OrthoDB" id="9794954at2"/>
<keyword evidence="1" id="KW-0560">Oxidoreductase</keyword>
<dbReference type="InterPro" id="IPR051479">
    <property type="entry name" value="PorB-like"/>
</dbReference>